<dbReference type="InterPro" id="IPR001633">
    <property type="entry name" value="EAL_dom"/>
</dbReference>
<proteinExistence type="predicted"/>
<dbReference type="SUPFAM" id="SSF141868">
    <property type="entry name" value="EAL domain-like"/>
    <property type="match status" value="1"/>
</dbReference>
<dbReference type="InterPro" id="IPR035919">
    <property type="entry name" value="EAL_sf"/>
</dbReference>
<dbReference type="InterPro" id="IPR050706">
    <property type="entry name" value="Cyclic-di-GMP_PDE-like"/>
</dbReference>
<name>A0A140EZB4_SERRU</name>
<evidence type="ECO:0000259" key="1">
    <source>
        <dbReference type="PROSITE" id="PS50883"/>
    </source>
</evidence>
<evidence type="ECO:0000313" key="3">
    <source>
        <dbReference type="EMBL" id="VTP61246.1"/>
    </source>
</evidence>
<dbReference type="Proteomes" id="UP000271603">
    <property type="component" value="Chromosome"/>
</dbReference>
<evidence type="ECO:0000313" key="5">
    <source>
        <dbReference type="Proteomes" id="UP000307968"/>
    </source>
</evidence>
<evidence type="ECO:0000313" key="4">
    <source>
        <dbReference type="Proteomes" id="UP000271603"/>
    </source>
</evidence>
<dbReference type="Proteomes" id="UP000307968">
    <property type="component" value="Chromosome"/>
</dbReference>
<dbReference type="EMBL" id="LR134155">
    <property type="protein sequence ID" value="VEA72672.1"/>
    <property type="molecule type" value="Genomic_DNA"/>
</dbReference>
<organism evidence="2 4">
    <name type="scientific">Serratia rubidaea</name>
    <name type="common">Serratia marinorubra</name>
    <dbReference type="NCBI Taxonomy" id="61652"/>
    <lineage>
        <taxon>Bacteria</taxon>
        <taxon>Pseudomonadati</taxon>
        <taxon>Pseudomonadota</taxon>
        <taxon>Gammaproteobacteria</taxon>
        <taxon>Enterobacterales</taxon>
        <taxon>Yersiniaceae</taxon>
        <taxon>Serratia</taxon>
    </lineage>
</organism>
<accession>A0A140EZB4</accession>
<evidence type="ECO:0000313" key="2">
    <source>
        <dbReference type="EMBL" id="VEA72672.1"/>
    </source>
</evidence>
<dbReference type="PANTHER" id="PTHR33121">
    <property type="entry name" value="CYCLIC DI-GMP PHOSPHODIESTERASE PDEF"/>
    <property type="match status" value="1"/>
</dbReference>
<dbReference type="AlphaFoldDB" id="A0A140EZB4"/>
<dbReference type="Pfam" id="PF00563">
    <property type="entry name" value="EAL"/>
    <property type="match status" value="1"/>
</dbReference>
<keyword evidence="2" id="KW-0378">Hydrolase</keyword>
<gene>
    <name evidence="2" type="primary">yhjH</name>
    <name evidence="3" type="ORF">NCTC12971_01755</name>
    <name evidence="2" type="ORF">NCTC9419_04286</name>
</gene>
<dbReference type="CDD" id="cd01948">
    <property type="entry name" value="EAL"/>
    <property type="match status" value="1"/>
</dbReference>
<dbReference type="RefSeq" id="WP_015671591.1">
    <property type="nucleotide sequence ID" value="NZ_CAMIPJ010000003.1"/>
</dbReference>
<dbReference type="PROSITE" id="PS50883">
    <property type="entry name" value="EAL"/>
    <property type="match status" value="1"/>
</dbReference>
<sequence>MSTSFIERNNGIYFTFQPMFARTGQLIAVECLSRFSLDSAFAHFSPEQFFKSADGLTRIEILLEQVSLIEKYQAWFHQHQVIVTLNVDDHSLASLANSQFAERIKAIRCIHFEISESATRLIKNRVHLDPTLEGYSFWLDDFGSGYAGFSALYNSRFRFVKLDRFLLWNFMQRPGGEGLMRALLRFFYLNNYKVIIEGVETPDHKRWLNEMPYYALQGKLWKESDIGDLNSLLTAEYF</sequence>
<dbReference type="GeneID" id="61764953"/>
<reference evidence="2 4" key="1">
    <citation type="submission" date="2018-12" db="EMBL/GenBank/DDBJ databases">
        <authorList>
            <consortium name="Pathogen Informatics"/>
        </authorList>
    </citation>
    <scope>NUCLEOTIDE SEQUENCE [LARGE SCALE GENOMIC DNA]</scope>
    <source>
        <strain evidence="3 5">NCTC12971</strain>
        <strain evidence="2 4">NCTC9419</strain>
    </source>
</reference>
<dbReference type="Gene3D" id="3.20.20.450">
    <property type="entry name" value="EAL domain"/>
    <property type="match status" value="1"/>
</dbReference>
<dbReference type="PANTHER" id="PTHR33121:SF78">
    <property type="entry name" value="CYCLIC DI-GMP PHOSPHODIESTERASE PDEH"/>
    <property type="match status" value="1"/>
</dbReference>
<dbReference type="STRING" id="61652.AXX16_3656"/>
<feature type="domain" description="EAL" evidence="1">
    <location>
        <begin position="1"/>
        <end position="238"/>
    </location>
</feature>
<protein>
    <submittedName>
        <fullName evidence="2">Cyclic di-GMP phosphodiesterase YhjH</fullName>
        <ecNumber evidence="2">3.1.4.52</ecNumber>
    </submittedName>
</protein>
<dbReference type="KEGG" id="srz:AXX16_3656"/>
<dbReference type="GO" id="GO:0071111">
    <property type="term" value="F:cyclic-guanylate-specific phosphodiesterase activity"/>
    <property type="evidence" value="ECO:0007669"/>
    <property type="project" value="UniProtKB-EC"/>
</dbReference>
<dbReference type="EC" id="3.1.4.52" evidence="2"/>
<dbReference type="SMART" id="SM00052">
    <property type="entry name" value="EAL"/>
    <property type="match status" value="1"/>
</dbReference>
<dbReference type="EMBL" id="LR590463">
    <property type="protein sequence ID" value="VTP61246.1"/>
    <property type="molecule type" value="Genomic_DNA"/>
</dbReference>